<name>A0A2B4SQ06_STYPI</name>
<protein>
    <recommendedName>
        <fullName evidence="3">beta-glucosidase</fullName>
        <ecNumber evidence="3">3.2.1.21</ecNumber>
    </recommendedName>
</protein>
<dbReference type="PANTHER" id="PTHR10353:SF36">
    <property type="entry name" value="LP05116P"/>
    <property type="match status" value="1"/>
</dbReference>
<dbReference type="InterPro" id="IPR001360">
    <property type="entry name" value="Glyco_hydro_1"/>
</dbReference>
<dbReference type="FunFam" id="3.20.20.80:FF:000013">
    <property type="entry name" value="lactase-phlorizin hydrolase"/>
    <property type="match status" value="1"/>
</dbReference>
<sequence length="757" mass="85110">MAEGRDEFFNGSFPDDFMWGTSTSAYQVEGGWNADGKGLSSWDKFTQAGGNTYMNQTGDIACDSYHKTDEDIKLLKNLGVGYYRFSISWSRVLPKGTTDEVNHAGVKYYNDLINSLLENGITPMVAMYHFDLPQALQDEYDGWLNPKMADVFNDYAKFCYDTFGDRVKWWITINEPWEPALLGHGFGLTPPGKKDLRSSVYKVAYIMLLAHAKAWHTYDQQFRTSQQGKVSLILNVQWGEPKSNTQADKDAAERSLEWWLGWFAHPVFVNGDWPDIMKKTVKEKSDAKGIPNRLPEFTEPEKQLIKGTADFFALNMYSAFLIEHQAFPSGVDWNYMTDQEMKTSSHPSWQRGANVWLFNTPWALRKLLNWVKTHYNDPEIIITENGFAIDGEAELTGEEALNDKIRVNYLTSYVNEALKAIRLDGVRLKGYFYWSLMDNFEWMEGYRVRFAVLSGVPRAPCNEEFVARAVVEYISKRGEADKVQVIDIRQRNIGFLGSTALCTAVIAANRDSKVTEVASGTSFNVATHVMSVLTVYADICVNYSNPDTVLRALETKTGFVQLCIFSFSAVELGDNRLSGLLGVLNPDHLVVLDLSYNGLAYYDNVSIDLSTIFQEMTKFTKLRALSLSYNSLAESHMMNLCKVLEKLPCLVSLDLNGNFVGGSIGCLLNSINQPLKCLRLRNGRVCDSGIRNIAGSKHSSQLTELDVSFNCLSSECLPDLLCILEASKNTLQSLNVSGNEVETVPDLSKQFVDLLSV</sequence>
<evidence type="ECO:0000256" key="1">
    <source>
        <dbReference type="ARBA" id="ARBA00010838"/>
    </source>
</evidence>
<dbReference type="Pfam" id="PF00232">
    <property type="entry name" value="Glyco_hydro_1"/>
    <property type="match status" value="1"/>
</dbReference>
<evidence type="ECO:0000313" key="10">
    <source>
        <dbReference type="Proteomes" id="UP000225706"/>
    </source>
</evidence>
<dbReference type="InterPro" id="IPR032675">
    <property type="entry name" value="LRR_dom_sf"/>
</dbReference>
<dbReference type="Gene3D" id="3.20.20.80">
    <property type="entry name" value="Glycosidases"/>
    <property type="match status" value="1"/>
</dbReference>
<dbReference type="STRING" id="50429.A0A2B4SQ06"/>
<keyword evidence="10" id="KW-1185">Reference proteome</keyword>
<gene>
    <name evidence="9" type="primary">LCT</name>
    <name evidence="9" type="ORF">AWC38_SpisGene4556</name>
</gene>
<dbReference type="InterPro" id="IPR033132">
    <property type="entry name" value="GH_1_N_CS"/>
</dbReference>
<dbReference type="OrthoDB" id="65569at2759"/>
<dbReference type="Pfam" id="PF13516">
    <property type="entry name" value="LRR_6"/>
    <property type="match status" value="1"/>
</dbReference>
<proteinExistence type="inferred from homology"/>
<dbReference type="GO" id="GO:0005975">
    <property type="term" value="P:carbohydrate metabolic process"/>
    <property type="evidence" value="ECO:0007669"/>
    <property type="project" value="InterPro"/>
</dbReference>
<comment type="similarity">
    <text evidence="1">Belongs to the glycosyl hydrolase 1 family.</text>
</comment>
<comment type="caution">
    <text evidence="9">The sequence shown here is derived from an EMBL/GenBank/DDBJ whole genome shotgun (WGS) entry which is preliminary data.</text>
</comment>
<dbReference type="SUPFAM" id="SSF52047">
    <property type="entry name" value="RNI-like"/>
    <property type="match status" value="1"/>
</dbReference>
<dbReference type="PROSITE" id="PS51450">
    <property type="entry name" value="LRR"/>
    <property type="match status" value="1"/>
</dbReference>
<dbReference type="PANTHER" id="PTHR10353">
    <property type="entry name" value="GLYCOSYL HYDROLASE"/>
    <property type="match status" value="1"/>
</dbReference>
<evidence type="ECO:0000313" key="9">
    <source>
        <dbReference type="EMBL" id="PFX30602.1"/>
    </source>
</evidence>
<dbReference type="InterPro" id="IPR001611">
    <property type="entry name" value="Leu-rich_rpt"/>
</dbReference>
<dbReference type="SMART" id="SM00364">
    <property type="entry name" value="LRR_BAC"/>
    <property type="match status" value="2"/>
</dbReference>
<dbReference type="PRINTS" id="PR00131">
    <property type="entry name" value="GLHYDRLASE1"/>
</dbReference>
<feature type="active site" description="Nucleophile" evidence="7">
    <location>
        <position position="384"/>
    </location>
</feature>
<dbReference type="EC" id="3.2.1.21" evidence="3"/>
<evidence type="ECO:0000256" key="3">
    <source>
        <dbReference type="ARBA" id="ARBA00012744"/>
    </source>
</evidence>
<dbReference type="Proteomes" id="UP000225706">
    <property type="component" value="Unassembled WGS sequence"/>
</dbReference>
<reference evidence="10" key="1">
    <citation type="journal article" date="2017" name="bioRxiv">
        <title>Comparative analysis of the genomes of Stylophora pistillata and Acropora digitifera provides evidence for extensive differences between species of corals.</title>
        <authorList>
            <person name="Voolstra C.R."/>
            <person name="Li Y."/>
            <person name="Liew Y.J."/>
            <person name="Baumgarten S."/>
            <person name="Zoccola D."/>
            <person name="Flot J.-F."/>
            <person name="Tambutte S."/>
            <person name="Allemand D."/>
            <person name="Aranda M."/>
        </authorList>
    </citation>
    <scope>NUCLEOTIDE SEQUENCE [LARGE SCALE GENOMIC DNA]</scope>
</reference>
<accession>A0A2B4SQ06</accession>
<evidence type="ECO:0000256" key="2">
    <source>
        <dbReference type="ARBA" id="ARBA00011738"/>
    </source>
</evidence>
<evidence type="ECO:0000256" key="8">
    <source>
        <dbReference type="RuleBase" id="RU004468"/>
    </source>
</evidence>
<dbReference type="GO" id="GO:0008422">
    <property type="term" value="F:beta-glucosidase activity"/>
    <property type="evidence" value="ECO:0007669"/>
    <property type="project" value="TreeGrafter"/>
</dbReference>
<dbReference type="PROSITE" id="PS00653">
    <property type="entry name" value="GLYCOSYL_HYDROL_F1_2"/>
    <property type="match status" value="1"/>
</dbReference>
<comment type="subunit">
    <text evidence="2">Homodimer.</text>
</comment>
<keyword evidence="6 8" id="KW-0326">Glycosidase</keyword>
<dbReference type="EMBL" id="LSMT01000047">
    <property type="protein sequence ID" value="PFX30602.1"/>
    <property type="molecule type" value="Genomic_DNA"/>
</dbReference>
<evidence type="ECO:0000256" key="5">
    <source>
        <dbReference type="ARBA" id="ARBA00023180"/>
    </source>
</evidence>
<evidence type="ECO:0000256" key="7">
    <source>
        <dbReference type="PROSITE-ProRule" id="PRU10055"/>
    </source>
</evidence>
<dbReference type="AlphaFoldDB" id="A0A2B4SQ06"/>
<evidence type="ECO:0000256" key="6">
    <source>
        <dbReference type="ARBA" id="ARBA00023295"/>
    </source>
</evidence>
<dbReference type="Gene3D" id="3.80.10.10">
    <property type="entry name" value="Ribonuclease Inhibitor"/>
    <property type="match status" value="1"/>
</dbReference>
<evidence type="ECO:0000256" key="4">
    <source>
        <dbReference type="ARBA" id="ARBA00022801"/>
    </source>
</evidence>
<keyword evidence="4 8" id="KW-0378">Hydrolase</keyword>
<keyword evidence="5" id="KW-0325">Glycoprotein</keyword>
<dbReference type="SUPFAM" id="SSF51445">
    <property type="entry name" value="(Trans)glycosidases"/>
    <property type="match status" value="1"/>
</dbReference>
<dbReference type="InterPro" id="IPR017853">
    <property type="entry name" value="GH"/>
</dbReference>
<organism evidence="9 10">
    <name type="scientific">Stylophora pistillata</name>
    <name type="common">Smooth cauliflower coral</name>
    <dbReference type="NCBI Taxonomy" id="50429"/>
    <lineage>
        <taxon>Eukaryota</taxon>
        <taxon>Metazoa</taxon>
        <taxon>Cnidaria</taxon>
        <taxon>Anthozoa</taxon>
        <taxon>Hexacorallia</taxon>
        <taxon>Scleractinia</taxon>
        <taxon>Astrocoeniina</taxon>
        <taxon>Pocilloporidae</taxon>
        <taxon>Stylophora</taxon>
    </lineage>
</organism>
<dbReference type="PROSITE" id="PS00572">
    <property type="entry name" value="GLYCOSYL_HYDROL_F1_1"/>
    <property type="match status" value="1"/>
</dbReference>
<dbReference type="InterPro" id="IPR018120">
    <property type="entry name" value="Glyco_hydro_1_AS"/>
</dbReference>